<evidence type="ECO:0000313" key="2">
    <source>
        <dbReference type="Proteomes" id="UP001234178"/>
    </source>
</evidence>
<dbReference type="Proteomes" id="UP001234178">
    <property type="component" value="Unassembled WGS sequence"/>
</dbReference>
<sequence length="72" mass="7946">MRTDGLNLLLAVGPPRPFSSSTFRVYRGNEIVDTDSGVAFDLQRTPKAADLLACAFLYPAVTRLTLAFENRQ</sequence>
<keyword evidence="2" id="KW-1185">Reference proteome</keyword>
<protein>
    <submittedName>
        <fullName evidence="1">Uncharacterized protein</fullName>
    </submittedName>
</protein>
<comment type="caution">
    <text evidence="1">The sequence shown here is derived from an EMBL/GenBank/DDBJ whole genome shotgun (WGS) entry which is preliminary data.</text>
</comment>
<organism evidence="1 2">
    <name type="scientific">Daphnia magna</name>
    <dbReference type="NCBI Taxonomy" id="35525"/>
    <lineage>
        <taxon>Eukaryota</taxon>
        <taxon>Metazoa</taxon>
        <taxon>Ecdysozoa</taxon>
        <taxon>Arthropoda</taxon>
        <taxon>Crustacea</taxon>
        <taxon>Branchiopoda</taxon>
        <taxon>Diplostraca</taxon>
        <taxon>Cladocera</taxon>
        <taxon>Anomopoda</taxon>
        <taxon>Daphniidae</taxon>
        <taxon>Daphnia</taxon>
    </lineage>
</organism>
<proteinExistence type="predicted"/>
<accession>A0ABR0B5H8</accession>
<gene>
    <name evidence="1" type="ORF">OUZ56_028998</name>
</gene>
<reference evidence="1 2" key="1">
    <citation type="journal article" date="2023" name="Nucleic Acids Res.">
        <title>The hologenome of Daphnia magna reveals possible DNA methylation and microbiome-mediated evolution of the host genome.</title>
        <authorList>
            <person name="Chaturvedi A."/>
            <person name="Li X."/>
            <person name="Dhandapani V."/>
            <person name="Marshall H."/>
            <person name="Kissane S."/>
            <person name="Cuenca-Cambronero M."/>
            <person name="Asole G."/>
            <person name="Calvet F."/>
            <person name="Ruiz-Romero M."/>
            <person name="Marangio P."/>
            <person name="Guigo R."/>
            <person name="Rago D."/>
            <person name="Mirbahai L."/>
            <person name="Eastwood N."/>
            <person name="Colbourne J.K."/>
            <person name="Zhou J."/>
            <person name="Mallon E."/>
            <person name="Orsini L."/>
        </authorList>
    </citation>
    <scope>NUCLEOTIDE SEQUENCE [LARGE SCALE GENOMIC DNA]</scope>
    <source>
        <strain evidence="1">LRV0_1</strain>
    </source>
</reference>
<name>A0ABR0B5H8_9CRUS</name>
<evidence type="ECO:0000313" key="1">
    <source>
        <dbReference type="EMBL" id="KAK4036951.1"/>
    </source>
</evidence>
<dbReference type="EMBL" id="JAOYFB010000040">
    <property type="protein sequence ID" value="KAK4036951.1"/>
    <property type="molecule type" value="Genomic_DNA"/>
</dbReference>